<feature type="region of interest" description="Disordered" evidence="1">
    <location>
        <begin position="1"/>
        <end position="86"/>
    </location>
</feature>
<keyword evidence="4" id="KW-1185">Reference proteome</keyword>
<evidence type="ECO:0000259" key="2">
    <source>
        <dbReference type="Pfam" id="PF13699"/>
    </source>
</evidence>
<reference evidence="3 4" key="1">
    <citation type="submission" date="2023-03" db="EMBL/GenBank/DDBJ databases">
        <title>Draft genome sequence of Streptomyces sp. K1PA1 isolated from peat swamp forest in Thailand.</title>
        <authorList>
            <person name="Klaysubun C."/>
            <person name="Duangmal K."/>
        </authorList>
    </citation>
    <scope>NUCLEOTIDE SEQUENCE [LARGE SCALE GENOMIC DNA]</scope>
    <source>
        <strain evidence="3 4">K1PA1</strain>
    </source>
</reference>
<feature type="domain" description="eCIS core" evidence="2">
    <location>
        <begin position="89"/>
        <end position="158"/>
    </location>
</feature>
<protein>
    <submittedName>
        <fullName evidence="3">DUF4157 domain-containing protein</fullName>
    </submittedName>
</protein>
<gene>
    <name evidence="3" type="ORF">P3H78_31055</name>
</gene>
<feature type="region of interest" description="Disordered" evidence="1">
    <location>
        <begin position="156"/>
        <end position="202"/>
    </location>
</feature>
<accession>A0ABT6AEA7</accession>
<evidence type="ECO:0000313" key="3">
    <source>
        <dbReference type="EMBL" id="MDF3302972.1"/>
    </source>
</evidence>
<dbReference type="EMBL" id="JARJBB010000035">
    <property type="protein sequence ID" value="MDF3302972.1"/>
    <property type="molecule type" value="Genomic_DNA"/>
</dbReference>
<dbReference type="RefSeq" id="WP_276112523.1">
    <property type="nucleotide sequence ID" value="NZ_JARJBB010000035.1"/>
</dbReference>
<comment type="caution">
    <text evidence="3">The sequence shown here is derived from an EMBL/GenBank/DDBJ whole genome shotgun (WGS) entry which is preliminary data.</text>
</comment>
<feature type="compositionally biased region" description="Low complexity" evidence="1">
    <location>
        <begin position="64"/>
        <end position="76"/>
    </location>
</feature>
<organism evidence="3 4">
    <name type="scientific">Streptomyces tropicalis</name>
    <dbReference type="NCBI Taxonomy" id="3034234"/>
    <lineage>
        <taxon>Bacteria</taxon>
        <taxon>Bacillati</taxon>
        <taxon>Actinomycetota</taxon>
        <taxon>Actinomycetes</taxon>
        <taxon>Kitasatosporales</taxon>
        <taxon>Streptomycetaceae</taxon>
        <taxon>Streptomyces</taxon>
    </lineage>
</organism>
<name>A0ABT6AEA7_9ACTN</name>
<dbReference type="Pfam" id="PF13699">
    <property type="entry name" value="eCIS_core"/>
    <property type="match status" value="1"/>
</dbReference>
<evidence type="ECO:0000256" key="1">
    <source>
        <dbReference type="SAM" id="MobiDB-lite"/>
    </source>
</evidence>
<feature type="compositionally biased region" description="Basic and acidic residues" evidence="1">
    <location>
        <begin position="1"/>
        <end position="11"/>
    </location>
</feature>
<evidence type="ECO:0000313" key="4">
    <source>
        <dbReference type="Proteomes" id="UP001221150"/>
    </source>
</evidence>
<dbReference type="InterPro" id="IPR025295">
    <property type="entry name" value="eCIS_core_dom"/>
</dbReference>
<dbReference type="Proteomes" id="UP001221150">
    <property type="component" value="Unassembled WGS sequence"/>
</dbReference>
<feature type="compositionally biased region" description="Basic and acidic residues" evidence="1">
    <location>
        <begin position="175"/>
        <end position="189"/>
    </location>
</feature>
<proteinExistence type="predicted"/>
<sequence>MRAHEENRTPADRGPGAVPARPAAAPPPLLALQRAAGNAAVSRAVEADRHRHGAGCGHEAPTGAEQAAPEPAAQRRSSLHDALASPGRPLESRILQRAEHAYGMSFGHVRVHSGPEARATAEEFGARALTSGPDIVVGAQDVDDETMFHEIDHVRQQSLGEVAGTDDGSGTRVSDPGDRFERRSTDNGRRLAQGFDPDLGAP</sequence>
<feature type="compositionally biased region" description="Low complexity" evidence="1">
    <location>
        <begin position="12"/>
        <end position="23"/>
    </location>
</feature>